<evidence type="ECO:0000313" key="1">
    <source>
        <dbReference type="EMBL" id="HFT93888.1"/>
    </source>
</evidence>
<dbReference type="AlphaFoldDB" id="A0A7C3QX68"/>
<comment type="caution">
    <text evidence="1">The sequence shown here is derived from an EMBL/GenBank/DDBJ whole genome shotgun (WGS) entry which is preliminary data.</text>
</comment>
<protein>
    <submittedName>
        <fullName evidence="1">Uncharacterized protein</fullName>
    </submittedName>
</protein>
<sequence>MPKVLIVGRGVLPLLVAILAEKQGYESVVVYEDLPLIPAALVGGLPGLPLNSFFDVTGFPLEDPRFFHPLSPAIVFLGKKWQLSGMPELRSGFSSMERSRWMPGFSEIQESLFPRIFSGMKNEMVRFFRRKGVGGHIETWWNNYLFRRNDRLLEKVLSALPAELSEWKDFLDSLGLFLGLSPDESNPVYRIRALACLLNAWTFYPEMDSLSREVSKSVRKGLHFSVRSWNRTPLVVTQDRKRRGIVLETEKGSEIFDRMLDLTNDLGGGRDPERWIWTVPSALVPDVWPMQCLVPSLKDQPAILLQGRLRDDKICFAVSSCKKEKTTPLQKMQQSLDSLLISGSSGNECSQLEPVAIPDSMVHLEELKSHVWRKRSPYLHTRGPCYRLMDPTRLPFLTDDWVRQLFYTLMQR</sequence>
<accession>A0A7C3QX68</accession>
<gene>
    <name evidence="1" type="ORF">ENX03_08150</name>
</gene>
<name>A0A7C3QX68_9BACT</name>
<proteinExistence type="predicted"/>
<organism evidence="1">
    <name type="scientific">Leptospirillum ferriphilum</name>
    <dbReference type="NCBI Taxonomy" id="178606"/>
    <lineage>
        <taxon>Bacteria</taxon>
        <taxon>Pseudomonadati</taxon>
        <taxon>Nitrospirota</taxon>
        <taxon>Nitrospiria</taxon>
        <taxon>Nitrospirales</taxon>
        <taxon>Nitrospiraceae</taxon>
        <taxon>Leptospirillum</taxon>
    </lineage>
</organism>
<dbReference type="EMBL" id="DTMM01000169">
    <property type="protein sequence ID" value="HFT93888.1"/>
    <property type="molecule type" value="Genomic_DNA"/>
</dbReference>
<reference evidence="1" key="1">
    <citation type="journal article" date="2020" name="mSystems">
        <title>Genome- and Community-Level Interaction Insights into Carbon Utilization and Element Cycling Functions of Hydrothermarchaeota in Hydrothermal Sediment.</title>
        <authorList>
            <person name="Zhou Z."/>
            <person name="Liu Y."/>
            <person name="Xu W."/>
            <person name="Pan J."/>
            <person name="Luo Z.H."/>
            <person name="Li M."/>
        </authorList>
    </citation>
    <scope>NUCLEOTIDE SEQUENCE [LARGE SCALE GENOMIC DNA]</scope>
    <source>
        <strain evidence="1">SpSt-902</strain>
    </source>
</reference>